<dbReference type="AlphaFoldDB" id="U1MYN6"/>
<reference evidence="1 2" key="1">
    <citation type="journal article" date="2013" name="Genome Announc.">
        <title>First draft genome sequence from a member of the genus agrococcus, isolated from modern microbialites.</title>
        <authorList>
            <person name="White R.A.III."/>
            <person name="Grassa C.J."/>
            <person name="Suttle C.A."/>
        </authorList>
    </citation>
    <scope>NUCLEOTIDE SEQUENCE [LARGE SCALE GENOMIC DNA]</scope>
    <source>
        <strain evidence="1 2">RW1</strain>
    </source>
</reference>
<evidence type="ECO:0000313" key="1">
    <source>
        <dbReference type="EMBL" id="ERG65630.1"/>
    </source>
</evidence>
<sequence length="44" mass="4817">MGSDETDAVVEPELHDGWATSTDLFQLDVWMARHAAPDAEASDE</sequence>
<protein>
    <submittedName>
        <fullName evidence="1">Uncharacterized protein</fullName>
    </submittedName>
</protein>
<keyword evidence="2" id="KW-1185">Reference proteome</keyword>
<proteinExistence type="predicted"/>
<comment type="caution">
    <text evidence="1">The sequence shown here is derived from an EMBL/GenBank/DDBJ whole genome shotgun (WGS) entry which is preliminary data.</text>
</comment>
<gene>
    <name evidence="1" type="ORF">L332_14425</name>
</gene>
<dbReference type="Proteomes" id="UP000016462">
    <property type="component" value="Unassembled WGS sequence"/>
</dbReference>
<accession>U1MYN6</accession>
<organism evidence="1 2">
    <name type="scientific">Agrococcus pavilionensis RW1</name>
    <dbReference type="NCBI Taxonomy" id="1330458"/>
    <lineage>
        <taxon>Bacteria</taxon>
        <taxon>Bacillati</taxon>
        <taxon>Actinomycetota</taxon>
        <taxon>Actinomycetes</taxon>
        <taxon>Micrococcales</taxon>
        <taxon>Microbacteriaceae</taxon>
        <taxon>Agrococcus</taxon>
    </lineage>
</organism>
<evidence type="ECO:0000313" key="2">
    <source>
        <dbReference type="Proteomes" id="UP000016462"/>
    </source>
</evidence>
<dbReference type="RefSeq" id="WP_021009294.1">
    <property type="nucleotide sequence ID" value="NZ_ASHR01000001.1"/>
</dbReference>
<dbReference type="EMBL" id="ASHR01000001">
    <property type="protein sequence ID" value="ERG65630.1"/>
    <property type="molecule type" value="Genomic_DNA"/>
</dbReference>
<name>U1MYN6_9MICO</name>